<proteinExistence type="predicted"/>
<accession>A0A0A9C7X6</accession>
<sequence>MNDGGMEIALQPNSYALIDKQAPCQHANIMWETSSNN</sequence>
<evidence type="ECO:0000313" key="1">
    <source>
        <dbReference type="EMBL" id="JAD72419.1"/>
    </source>
</evidence>
<protein>
    <submittedName>
        <fullName evidence="1">Uncharacterized protein</fullName>
    </submittedName>
</protein>
<reference evidence="1" key="1">
    <citation type="submission" date="2014-09" db="EMBL/GenBank/DDBJ databases">
        <authorList>
            <person name="Magalhaes I.L.F."/>
            <person name="Oliveira U."/>
            <person name="Santos F.R."/>
            <person name="Vidigal T.H.D.A."/>
            <person name="Brescovit A.D."/>
            <person name="Santos A.J."/>
        </authorList>
    </citation>
    <scope>NUCLEOTIDE SEQUENCE</scope>
    <source>
        <tissue evidence="1">Shoot tissue taken approximately 20 cm above the soil surface</tissue>
    </source>
</reference>
<reference evidence="1" key="2">
    <citation type="journal article" date="2015" name="Data Brief">
        <title>Shoot transcriptome of the giant reed, Arundo donax.</title>
        <authorList>
            <person name="Barrero R.A."/>
            <person name="Guerrero F.D."/>
            <person name="Moolhuijzen P."/>
            <person name="Goolsby J.A."/>
            <person name="Tidwell J."/>
            <person name="Bellgard S.E."/>
            <person name="Bellgard M.I."/>
        </authorList>
    </citation>
    <scope>NUCLEOTIDE SEQUENCE</scope>
    <source>
        <tissue evidence="1">Shoot tissue taken approximately 20 cm above the soil surface</tissue>
    </source>
</reference>
<organism evidence="1">
    <name type="scientific">Arundo donax</name>
    <name type="common">Giant reed</name>
    <name type="synonym">Donax arundinaceus</name>
    <dbReference type="NCBI Taxonomy" id="35708"/>
    <lineage>
        <taxon>Eukaryota</taxon>
        <taxon>Viridiplantae</taxon>
        <taxon>Streptophyta</taxon>
        <taxon>Embryophyta</taxon>
        <taxon>Tracheophyta</taxon>
        <taxon>Spermatophyta</taxon>
        <taxon>Magnoliopsida</taxon>
        <taxon>Liliopsida</taxon>
        <taxon>Poales</taxon>
        <taxon>Poaceae</taxon>
        <taxon>PACMAD clade</taxon>
        <taxon>Arundinoideae</taxon>
        <taxon>Arundineae</taxon>
        <taxon>Arundo</taxon>
    </lineage>
</organism>
<dbReference type="EMBL" id="GBRH01225476">
    <property type="protein sequence ID" value="JAD72419.1"/>
    <property type="molecule type" value="Transcribed_RNA"/>
</dbReference>
<dbReference type="AlphaFoldDB" id="A0A0A9C7X6"/>
<name>A0A0A9C7X6_ARUDO</name>